<dbReference type="EMBL" id="BEZZ01003589">
    <property type="protein sequence ID" value="GCC20060.1"/>
    <property type="molecule type" value="Genomic_DNA"/>
</dbReference>
<evidence type="ECO:0000256" key="2">
    <source>
        <dbReference type="ARBA" id="ARBA00023054"/>
    </source>
</evidence>
<evidence type="ECO:0000313" key="5">
    <source>
        <dbReference type="Proteomes" id="UP000287033"/>
    </source>
</evidence>
<evidence type="ECO:0000256" key="3">
    <source>
        <dbReference type="SAM" id="MobiDB-lite"/>
    </source>
</evidence>
<feature type="region of interest" description="Disordered" evidence="3">
    <location>
        <begin position="346"/>
        <end position="598"/>
    </location>
</feature>
<comment type="similarity">
    <text evidence="1">Belongs to the dapper family.</text>
</comment>
<keyword evidence="2" id="KW-0175">Coiled coil</keyword>
<evidence type="ECO:0000313" key="4">
    <source>
        <dbReference type="EMBL" id="GCC20060.1"/>
    </source>
</evidence>
<accession>A0A401RQX4</accession>
<gene>
    <name evidence="4" type="ORF">chiPu_0021253</name>
</gene>
<proteinExistence type="inferred from homology"/>
<feature type="region of interest" description="Disordered" evidence="3">
    <location>
        <begin position="298"/>
        <end position="333"/>
    </location>
</feature>
<name>A0A401RQX4_CHIPU</name>
<dbReference type="OMA" id="HCARRTR"/>
<feature type="region of interest" description="Disordered" evidence="3">
    <location>
        <begin position="121"/>
        <end position="174"/>
    </location>
</feature>
<dbReference type="GO" id="GO:0005737">
    <property type="term" value="C:cytoplasm"/>
    <property type="evidence" value="ECO:0007669"/>
    <property type="project" value="TreeGrafter"/>
</dbReference>
<organism evidence="4 5">
    <name type="scientific">Chiloscyllium punctatum</name>
    <name type="common">Brownbanded bambooshark</name>
    <name type="synonym">Hemiscyllium punctatum</name>
    <dbReference type="NCBI Taxonomy" id="137246"/>
    <lineage>
        <taxon>Eukaryota</taxon>
        <taxon>Metazoa</taxon>
        <taxon>Chordata</taxon>
        <taxon>Craniata</taxon>
        <taxon>Vertebrata</taxon>
        <taxon>Chondrichthyes</taxon>
        <taxon>Elasmobranchii</taxon>
        <taxon>Galeomorphii</taxon>
        <taxon>Galeoidea</taxon>
        <taxon>Orectolobiformes</taxon>
        <taxon>Hemiscylliidae</taxon>
        <taxon>Chiloscyllium</taxon>
    </lineage>
</organism>
<dbReference type="Pfam" id="PF15268">
    <property type="entry name" value="Dapper"/>
    <property type="match status" value="2"/>
</dbReference>
<sequence>MDVQPKYQCDLITRDGLDLFPYPSPLHAMAVQSPLLCPQMLRANSEEKPLSPTSYLSSYKLDDDGEMFFGSQGDLPPGLEAVHSKKLENYIAGLVHKRVYPVRPSKPRTSFSSEAMKGLMRQSSMCQRSTEAANPPGAGCDQVWPSSERRNIPSSHSFDGSLPSPKYRPQWTSSREHLSVKKNIPSCQSVDSFAAAIQQQKSVDEGQNSQQSLRKPIRLMANTPPMRPTSLEYHELNYHPATRASPQENYYQNVYELNDRSQAFLDNRPQAFLDNRPQAFLDDRSQAFLDERRQAFMSARPESSELRSPPFDKPLGSEVSGGRRSPGADDGGYQMVSAQYIPAQQSYKAHASSHGGKAKGLPLSKGRSVDASPEAGAPPGFREKGKASSKKCRFSEESEPAKRSGRKPSPRGKKTCRSQSENSLLNRHGVPCIKYNTVERDEVTGARPMRSRRHPNGYHRRWRSTAEISRDEGSALPPSCEPYLPADGRRRPRRYLKPQGNPGSDSEYPPRHRGPGGGGEEEEGDGEEGRAPGARVYAANCFGDSESSLSEAQSPGLSSCSSDTDEEEEGEEEEAAGLVWPQQLSPQATGRESGPPKAFVKIKASHALKKKILRFRTGSLKVMTTV</sequence>
<evidence type="ECO:0000256" key="1">
    <source>
        <dbReference type="ARBA" id="ARBA00010807"/>
    </source>
</evidence>
<feature type="compositionally biased region" description="Basic residues" evidence="3">
    <location>
        <begin position="449"/>
        <end position="463"/>
    </location>
</feature>
<dbReference type="GO" id="GO:0090090">
    <property type="term" value="P:negative regulation of canonical Wnt signaling pathway"/>
    <property type="evidence" value="ECO:0007669"/>
    <property type="project" value="TreeGrafter"/>
</dbReference>
<dbReference type="OrthoDB" id="9886203at2759"/>
<dbReference type="InterPro" id="IPR024843">
    <property type="entry name" value="Dapper"/>
</dbReference>
<protein>
    <recommendedName>
        <fullName evidence="6">Dishevelled-binding antagonist of beta-catenin 3</fullName>
    </recommendedName>
</protein>
<dbReference type="AlphaFoldDB" id="A0A401RQX4"/>
<evidence type="ECO:0008006" key="6">
    <source>
        <dbReference type="Google" id="ProtNLM"/>
    </source>
</evidence>
<feature type="compositionally biased region" description="Polar residues" evidence="3">
    <location>
        <begin position="121"/>
        <end position="132"/>
    </location>
</feature>
<feature type="compositionally biased region" description="Polar residues" evidence="3">
    <location>
        <begin position="545"/>
        <end position="562"/>
    </location>
</feature>
<dbReference type="Proteomes" id="UP000287033">
    <property type="component" value="Unassembled WGS sequence"/>
</dbReference>
<feature type="compositionally biased region" description="Basic residues" evidence="3">
    <location>
        <begin position="403"/>
        <end position="416"/>
    </location>
</feature>
<dbReference type="STRING" id="137246.A0A401RQX4"/>
<feature type="compositionally biased region" description="Basic and acidic residues" evidence="3">
    <location>
        <begin position="393"/>
        <end position="402"/>
    </location>
</feature>
<dbReference type="PANTHER" id="PTHR15919">
    <property type="entry name" value="DAPPER-RELATED"/>
    <property type="match status" value="1"/>
</dbReference>
<keyword evidence="5" id="KW-1185">Reference proteome</keyword>
<dbReference type="PANTHER" id="PTHR15919:SF1">
    <property type="entry name" value="DAPPER HOMOLOG 3"/>
    <property type="match status" value="1"/>
</dbReference>
<reference evidence="4 5" key="1">
    <citation type="journal article" date="2018" name="Nat. Ecol. Evol.">
        <title>Shark genomes provide insights into elasmobranch evolution and the origin of vertebrates.</title>
        <authorList>
            <person name="Hara Y"/>
            <person name="Yamaguchi K"/>
            <person name="Onimaru K"/>
            <person name="Kadota M"/>
            <person name="Koyanagi M"/>
            <person name="Keeley SD"/>
            <person name="Tatsumi K"/>
            <person name="Tanaka K"/>
            <person name="Motone F"/>
            <person name="Kageyama Y"/>
            <person name="Nozu R"/>
            <person name="Adachi N"/>
            <person name="Nishimura O"/>
            <person name="Nakagawa R"/>
            <person name="Tanegashima C"/>
            <person name="Kiyatake I"/>
            <person name="Matsumoto R"/>
            <person name="Murakumo K"/>
            <person name="Nishida K"/>
            <person name="Terakita A"/>
            <person name="Kuratani S"/>
            <person name="Sato K"/>
            <person name="Hyodo S Kuraku.S."/>
        </authorList>
    </citation>
    <scope>NUCLEOTIDE SEQUENCE [LARGE SCALE GENOMIC DNA]</scope>
</reference>
<comment type="caution">
    <text evidence="4">The sequence shown here is derived from an EMBL/GenBank/DDBJ whole genome shotgun (WGS) entry which is preliminary data.</text>
</comment>
<feature type="compositionally biased region" description="Acidic residues" evidence="3">
    <location>
        <begin position="563"/>
        <end position="575"/>
    </location>
</feature>